<protein>
    <recommendedName>
        <fullName evidence="2">site-specific DNA-methyltransferase (adenine-specific)</fullName>
        <ecNumber evidence="2">2.1.1.72</ecNumber>
    </recommendedName>
</protein>
<dbReference type="Pfam" id="PF12161">
    <property type="entry name" value="HsdM_N"/>
    <property type="match status" value="1"/>
</dbReference>
<keyword evidence="13" id="KW-1185">Reference proteome</keyword>
<comment type="caution">
    <text evidence="12">The sequence shown here is derived from an EMBL/GenBank/DDBJ whole genome shotgun (WGS) entry which is preliminary data.</text>
</comment>
<dbReference type="Gene3D" id="3.40.50.300">
    <property type="entry name" value="P-loop containing nucleotide triphosphate hydrolases"/>
    <property type="match status" value="1"/>
</dbReference>
<dbReference type="GO" id="GO:0032259">
    <property type="term" value="P:methylation"/>
    <property type="evidence" value="ECO:0007669"/>
    <property type="project" value="UniProtKB-KW"/>
</dbReference>
<dbReference type="PANTHER" id="PTHR42933:SF3">
    <property type="entry name" value="TYPE I RESTRICTION ENZYME MJAVIII METHYLASE SUBUNIT"/>
    <property type="match status" value="1"/>
</dbReference>
<accession>A0ABS9NA54</accession>
<feature type="domain" description="N6 adenine-specific DNA methyltransferase N-terminal" evidence="11">
    <location>
        <begin position="196"/>
        <end position="322"/>
    </location>
</feature>
<feature type="domain" description="DNA methylase adenine-specific" evidence="9">
    <location>
        <begin position="353"/>
        <end position="640"/>
    </location>
</feature>
<name>A0ABS9NA54_9ACTN</name>
<dbReference type="RefSeq" id="WP_238681046.1">
    <property type="nucleotide sequence ID" value="NZ_JAKKFD010000044.1"/>
</dbReference>
<sequence>MLDGQADCRPPLVLIAPSYGNPATRKRFHDTLEEPVDFLAEEFAGVLSEDETHTLLALHPENSARFWGALASHSAIIDRLQQGDVVVFTGHNRVQAIGTLGCRLRNEALADSLWPPKPGDRGWLNVYTVVNFHQVSELEYKQLRAWVGSSDQDVFQSARVLTPEKSAAVITGLVALADTGEGPGDDRPLATPREFASHLFMAWDQLRGNADRSQVGWYLLGVFLLKYASDSVDGGRRAPLQGWLPDGPLTNLPTFDVPDVARWRRLVRLRSGIGRELDRALQALEHANPRALDGVSRQISFERSGDQPGLPDHDLSLLLQHFDRYRLRPNALESGEGLRAGIDQVVEMATGSTIENGSQFSTPDLIRRLMVQLLDPAGGMSVYDPAAGTGGLLIRAAEHMVARGASPHRMMVAGQEHSAQAWLLSKMNLLLQGVPTDSLALGDTLTDPQHVRSGALERFDRVLSDPPFGQHRSAEAMPYPERFRWSSGRPGTQRAELLFVQHMLSVLKADGVAAVVLPRNVLFGRGDEQAFRTRLLDDDAVEAVVGLPAQLSGVAACVLILRAPNSKPNDRAGKVLFTDVTPPTDGHVGSSDLDTQLHQLVQDYLSFESRPSFARVVGRDELRDNGDDLTIDRYVSTESFDTDAVGEKIEGWESTLRGLVHDGAYDEAAVLLRQIGEDDPQGLARLGTEFGFLDIVDTDRDVIAAIWRPTASRNPFPSPATGSNPEIATEPAARGDSPDPPVRSDGTPPVRSPQESGAVLEQATVDLLTRLFLIQPDDQEVLVTRLRSQRPGPQYGHDIELDCTVAGSPTVRCHVECKNLSRPIRLNDIADKLLQEKYSTRSEKLDHWILISPHSGPTNEVRKMLDAWEQHQEYPFSVQIWSPEDGIQGLFALDPEVYRAVYDTPPGQPQLAMAQRAMEQLQSRLAPRLRLDRVWHRYLSDPQMLCFVNEDARHFNELYTNQVQLRATDRNGSLLAHNLLDETVAWLDNPDSTEPLLLLADFGEGKSFFTYSLARQLCQDYLREPETGVVPLRIPLREFARAGDSRRLFQRRLAELGATVADWRELERRGRTLVILDGFDEMSTDLSPAAITRSLNDIRSCLDELGKSKVLVTSRHRVLDGGRDWDRVLDRLREPRVLRIAPGTRAERVRYLEQFATDDRSTQALEDLRNLYDPIGLAAKPLFLQMIKETLSELPADTFSELTLYDTYVRRSLHRKIELFDDEA</sequence>
<feature type="compositionally biased region" description="Polar residues" evidence="8">
    <location>
        <begin position="711"/>
        <end position="726"/>
    </location>
</feature>
<dbReference type="SUPFAM" id="SSF52540">
    <property type="entry name" value="P-loop containing nucleoside triphosphate hydrolases"/>
    <property type="match status" value="1"/>
</dbReference>
<feature type="domain" description="NACHT" evidence="10">
    <location>
        <begin position="1001"/>
        <end position="1158"/>
    </location>
</feature>
<organism evidence="12 13">
    <name type="scientific">Micromonospora trifolii</name>
    <dbReference type="NCBI Taxonomy" id="2911208"/>
    <lineage>
        <taxon>Bacteria</taxon>
        <taxon>Bacillati</taxon>
        <taxon>Actinomycetota</taxon>
        <taxon>Actinomycetes</taxon>
        <taxon>Micromonosporales</taxon>
        <taxon>Micromonosporaceae</taxon>
        <taxon>Micromonospora</taxon>
    </lineage>
</organism>
<evidence type="ECO:0000259" key="11">
    <source>
        <dbReference type="Pfam" id="PF12161"/>
    </source>
</evidence>
<dbReference type="InterPro" id="IPR002052">
    <property type="entry name" value="DNA_methylase_N6_adenine_CS"/>
</dbReference>
<dbReference type="InterPro" id="IPR051537">
    <property type="entry name" value="DNA_Adenine_Mtase"/>
</dbReference>
<evidence type="ECO:0000256" key="5">
    <source>
        <dbReference type="ARBA" id="ARBA00022691"/>
    </source>
</evidence>
<evidence type="ECO:0000256" key="8">
    <source>
        <dbReference type="SAM" id="MobiDB-lite"/>
    </source>
</evidence>
<evidence type="ECO:0000256" key="6">
    <source>
        <dbReference type="ARBA" id="ARBA00022747"/>
    </source>
</evidence>
<comment type="similarity">
    <text evidence="1">Belongs to the N(4)/N(6)-methyltransferase family.</text>
</comment>
<dbReference type="PANTHER" id="PTHR42933">
    <property type="entry name" value="SLR6095 PROTEIN"/>
    <property type="match status" value="1"/>
</dbReference>
<dbReference type="PROSITE" id="PS00092">
    <property type="entry name" value="N6_MTASE"/>
    <property type="match status" value="1"/>
</dbReference>
<evidence type="ECO:0000259" key="10">
    <source>
        <dbReference type="Pfam" id="PF05729"/>
    </source>
</evidence>
<dbReference type="InterPro" id="IPR027417">
    <property type="entry name" value="P-loop_NTPase"/>
</dbReference>
<dbReference type="EMBL" id="JAKKFD010000044">
    <property type="protein sequence ID" value="MCG5446114.1"/>
    <property type="molecule type" value="Genomic_DNA"/>
</dbReference>
<dbReference type="Gene3D" id="1.20.1260.30">
    <property type="match status" value="1"/>
</dbReference>
<dbReference type="Pfam" id="PF05729">
    <property type="entry name" value="NACHT"/>
    <property type="match status" value="1"/>
</dbReference>
<dbReference type="Gene3D" id="3.40.50.150">
    <property type="entry name" value="Vaccinia Virus protein VP39"/>
    <property type="match status" value="1"/>
</dbReference>
<evidence type="ECO:0000256" key="1">
    <source>
        <dbReference type="ARBA" id="ARBA00006594"/>
    </source>
</evidence>
<evidence type="ECO:0000256" key="2">
    <source>
        <dbReference type="ARBA" id="ARBA00011900"/>
    </source>
</evidence>
<reference evidence="12 13" key="1">
    <citation type="submission" date="2022-01" db="EMBL/GenBank/DDBJ databases">
        <authorList>
            <person name="Riesco R."/>
            <person name="Trujillo M.E."/>
        </authorList>
    </citation>
    <scope>NUCLEOTIDE SEQUENCE [LARGE SCALE GENOMIC DNA]</scope>
    <source>
        <strain evidence="12 13">NIE79</strain>
    </source>
</reference>
<keyword evidence="6" id="KW-0680">Restriction system</keyword>
<dbReference type="SUPFAM" id="SSF53335">
    <property type="entry name" value="S-adenosyl-L-methionine-dependent methyltransferases"/>
    <property type="match status" value="1"/>
</dbReference>
<dbReference type="Proteomes" id="UP001201629">
    <property type="component" value="Unassembled WGS sequence"/>
</dbReference>
<keyword evidence="4" id="KW-0808">Transferase</keyword>
<evidence type="ECO:0000259" key="9">
    <source>
        <dbReference type="Pfam" id="PF02384"/>
    </source>
</evidence>
<evidence type="ECO:0000256" key="4">
    <source>
        <dbReference type="ARBA" id="ARBA00022679"/>
    </source>
</evidence>
<proteinExistence type="inferred from homology"/>
<evidence type="ECO:0000313" key="12">
    <source>
        <dbReference type="EMBL" id="MCG5446114.1"/>
    </source>
</evidence>
<dbReference type="InterPro" id="IPR022749">
    <property type="entry name" value="D12N6_MeTrfase_N"/>
</dbReference>
<evidence type="ECO:0000256" key="3">
    <source>
        <dbReference type="ARBA" id="ARBA00022603"/>
    </source>
</evidence>
<dbReference type="EC" id="2.1.1.72" evidence="2"/>
<keyword evidence="5" id="KW-0949">S-adenosyl-L-methionine</keyword>
<dbReference type="PRINTS" id="PR00507">
    <property type="entry name" value="N12N6MTFRASE"/>
</dbReference>
<comment type="catalytic activity">
    <reaction evidence="7">
        <text>a 2'-deoxyadenosine in DNA + S-adenosyl-L-methionine = an N(6)-methyl-2'-deoxyadenosine in DNA + S-adenosyl-L-homocysteine + H(+)</text>
        <dbReference type="Rhea" id="RHEA:15197"/>
        <dbReference type="Rhea" id="RHEA-COMP:12418"/>
        <dbReference type="Rhea" id="RHEA-COMP:12419"/>
        <dbReference type="ChEBI" id="CHEBI:15378"/>
        <dbReference type="ChEBI" id="CHEBI:57856"/>
        <dbReference type="ChEBI" id="CHEBI:59789"/>
        <dbReference type="ChEBI" id="CHEBI:90615"/>
        <dbReference type="ChEBI" id="CHEBI:90616"/>
        <dbReference type="EC" id="2.1.1.72"/>
    </reaction>
</comment>
<dbReference type="InterPro" id="IPR007111">
    <property type="entry name" value="NACHT_NTPase"/>
</dbReference>
<gene>
    <name evidence="12" type="ORF">NIE79_004679</name>
</gene>
<keyword evidence="3 12" id="KW-0489">Methyltransferase</keyword>
<dbReference type="InterPro" id="IPR003356">
    <property type="entry name" value="DNA_methylase_A-5"/>
</dbReference>
<dbReference type="InterPro" id="IPR038333">
    <property type="entry name" value="T1MK-like_N_sf"/>
</dbReference>
<feature type="region of interest" description="Disordered" evidence="8">
    <location>
        <begin position="711"/>
        <end position="758"/>
    </location>
</feature>
<dbReference type="InterPro" id="IPR029063">
    <property type="entry name" value="SAM-dependent_MTases_sf"/>
</dbReference>
<evidence type="ECO:0000313" key="13">
    <source>
        <dbReference type="Proteomes" id="UP001201629"/>
    </source>
</evidence>
<evidence type="ECO:0000256" key="7">
    <source>
        <dbReference type="ARBA" id="ARBA00047942"/>
    </source>
</evidence>
<dbReference type="Pfam" id="PF02384">
    <property type="entry name" value="N6_Mtase"/>
    <property type="match status" value="1"/>
</dbReference>
<dbReference type="GO" id="GO:0008168">
    <property type="term" value="F:methyltransferase activity"/>
    <property type="evidence" value="ECO:0007669"/>
    <property type="project" value="UniProtKB-KW"/>
</dbReference>